<gene>
    <name evidence="3" type="ORF">OOU_Y34scaffold00214g3</name>
</gene>
<protein>
    <submittedName>
        <fullName evidence="3">Uncharacterized protein</fullName>
    </submittedName>
</protein>
<evidence type="ECO:0000313" key="3">
    <source>
        <dbReference type="EMBL" id="ELQ42341.1"/>
    </source>
</evidence>
<dbReference type="PROSITE" id="PS51257">
    <property type="entry name" value="PROKAR_LIPOPROTEIN"/>
    <property type="match status" value="1"/>
</dbReference>
<dbReference type="EMBL" id="JH793928">
    <property type="protein sequence ID" value="ELQ42341.1"/>
    <property type="molecule type" value="Genomic_DNA"/>
</dbReference>
<name>A0AA97P5H8_PYRO3</name>
<feature type="chain" id="PRO_5041696998" evidence="2">
    <location>
        <begin position="19"/>
        <end position="227"/>
    </location>
</feature>
<organism evidence="3">
    <name type="scientific">Pyricularia oryzae (strain Y34)</name>
    <name type="common">Rice blast fungus</name>
    <name type="synonym">Magnaporthe oryzae</name>
    <dbReference type="NCBI Taxonomy" id="1143189"/>
    <lineage>
        <taxon>Eukaryota</taxon>
        <taxon>Fungi</taxon>
        <taxon>Dikarya</taxon>
        <taxon>Ascomycota</taxon>
        <taxon>Pezizomycotina</taxon>
        <taxon>Sordariomycetes</taxon>
        <taxon>Sordariomycetidae</taxon>
        <taxon>Magnaporthales</taxon>
        <taxon>Pyriculariaceae</taxon>
        <taxon>Pyricularia</taxon>
    </lineage>
</organism>
<sequence>MLLEKGIILGLAAASAQCAGSGAACSVDAAGVRGASIKDANVPGAGATLLKRDRSAMRQYYERFPYGTISIPTSGQGQLCGIRAVLSSLEAQMPELGPFYSVEEMRDFANTGETAERHRELIETQSSDNFLEKVESNYPADFLGGVVEEYGRRIKGRNLRLGIRRAQFKDAENGYIIIDTDVDEAGTLWVAHADSHYEGLKPHPGGKSRGHRDSDTHGANKGWLWWQ</sequence>
<feature type="region of interest" description="Disordered" evidence="1">
    <location>
        <begin position="199"/>
        <end position="219"/>
    </location>
</feature>
<accession>A0AA97P5H8</accession>
<evidence type="ECO:0000256" key="1">
    <source>
        <dbReference type="SAM" id="MobiDB-lite"/>
    </source>
</evidence>
<reference evidence="3" key="1">
    <citation type="journal article" date="2012" name="PLoS Genet.">
        <title>Comparative analysis of the genomes of two field isolates of the rice blast fungus Magnaporthe oryzae.</title>
        <authorList>
            <person name="Xue M."/>
            <person name="Yang J."/>
            <person name="Li Z."/>
            <person name="Hu S."/>
            <person name="Yao N."/>
            <person name="Dean R.A."/>
            <person name="Zhao W."/>
            <person name="Shen M."/>
            <person name="Zhang H."/>
            <person name="Li C."/>
            <person name="Liu L."/>
            <person name="Cao L."/>
            <person name="Xu X."/>
            <person name="Xing Y."/>
            <person name="Hsiang T."/>
            <person name="Zhang Z."/>
            <person name="Xu J.R."/>
            <person name="Peng Y.L."/>
        </authorList>
    </citation>
    <scope>NUCLEOTIDE SEQUENCE</scope>
    <source>
        <strain evidence="3">Y34</strain>
    </source>
</reference>
<keyword evidence="2" id="KW-0732">Signal</keyword>
<proteinExistence type="predicted"/>
<feature type="signal peptide" evidence="2">
    <location>
        <begin position="1"/>
        <end position="18"/>
    </location>
</feature>
<dbReference type="Proteomes" id="UP000011086">
    <property type="component" value="Unassembled WGS sequence"/>
</dbReference>
<evidence type="ECO:0000256" key="2">
    <source>
        <dbReference type="SAM" id="SignalP"/>
    </source>
</evidence>
<dbReference type="AlphaFoldDB" id="A0AA97P5H8"/>